<reference evidence="2" key="1">
    <citation type="submission" date="2021-03" db="EMBL/GenBank/DDBJ databases">
        <title>Draft genome sequence of rust myrtle Austropuccinia psidii MF-1, a brazilian biotype.</title>
        <authorList>
            <person name="Quecine M.C."/>
            <person name="Pachon D.M.R."/>
            <person name="Bonatelli M.L."/>
            <person name="Correr F.H."/>
            <person name="Franceschini L.M."/>
            <person name="Leite T.F."/>
            <person name="Margarido G.R.A."/>
            <person name="Almeida C.A."/>
            <person name="Ferrarezi J.A."/>
            <person name="Labate C.A."/>
        </authorList>
    </citation>
    <scope>NUCLEOTIDE SEQUENCE</scope>
    <source>
        <strain evidence="2">MF-1</strain>
    </source>
</reference>
<dbReference type="InterPro" id="IPR038717">
    <property type="entry name" value="Tc1-like_DDE_dom"/>
</dbReference>
<evidence type="ECO:0000313" key="3">
    <source>
        <dbReference type="Proteomes" id="UP000765509"/>
    </source>
</evidence>
<comment type="caution">
    <text evidence="2">The sequence shown here is derived from an EMBL/GenBank/DDBJ whole genome shotgun (WGS) entry which is preliminary data.</text>
</comment>
<dbReference type="EMBL" id="AVOT02048641">
    <property type="protein sequence ID" value="MBW0543856.1"/>
    <property type="molecule type" value="Genomic_DNA"/>
</dbReference>
<dbReference type="OrthoDB" id="2266637at2759"/>
<evidence type="ECO:0000313" key="2">
    <source>
        <dbReference type="EMBL" id="MBW0543856.1"/>
    </source>
</evidence>
<dbReference type="PANTHER" id="PTHR46564">
    <property type="entry name" value="TRANSPOSASE"/>
    <property type="match status" value="1"/>
</dbReference>
<dbReference type="Pfam" id="PF13358">
    <property type="entry name" value="DDE_3"/>
    <property type="match status" value="1"/>
</dbReference>
<dbReference type="AlphaFoldDB" id="A0A9Q3FPA6"/>
<dbReference type="Gene3D" id="3.30.420.10">
    <property type="entry name" value="Ribonuclease H-like superfamily/Ribonuclease H"/>
    <property type="match status" value="1"/>
</dbReference>
<dbReference type="Proteomes" id="UP000765509">
    <property type="component" value="Unassembled WGS sequence"/>
</dbReference>
<protein>
    <recommendedName>
        <fullName evidence="1">Tc1-like transposase DDE domain-containing protein</fullName>
    </recommendedName>
</protein>
<evidence type="ECO:0000259" key="1">
    <source>
        <dbReference type="Pfam" id="PF13358"/>
    </source>
</evidence>
<dbReference type="PANTHER" id="PTHR46564:SF1">
    <property type="entry name" value="TRANSPOSASE"/>
    <property type="match status" value="1"/>
</dbReference>
<organism evidence="2 3">
    <name type="scientific">Austropuccinia psidii MF-1</name>
    <dbReference type="NCBI Taxonomy" id="1389203"/>
    <lineage>
        <taxon>Eukaryota</taxon>
        <taxon>Fungi</taxon>
        <taxon>Dikarya</taxon>
        <taxon>Basidiomycota</taxon>
        <taxon>Pucciniomycotina</taxon>
        <taxon>Pucciniomycetes</taxon>
        <taxon>Pucciniales</taxon>
        <taxon>Sphaerophragmiaceae</taxon>
        <taxon>Austropuccinia</taxon>
    </lineage>
</organism>
<feature type="domain" description="Tc1-like transposase DDE" evidence="1">
    <location>
        <begin position="7"/>
        <end position="83"/>
    </location>
</feature>
<dbReference type="GO" id="GO:0003676">
    <property type="term" value="F:nucleic acid binding"/>
    <property type="evidence" value="ECO:0007669"/>
    <property type="project" value="InterPro"/>
</dbReference>
<gene>
    <name evidence="2" type="ORF">O181_083571</name>
</gene>
<dbReference type="InterPro" id="IPR036397">
    <property type="entry name" value="RNaseH_sf"/>
</dbReference>
<keyword evidence="3" id="KW-1185">Reference proteome</keyword>
<name>A0A9Q3FPA6_9BASI</name>
<accession>A0A9Q3FPA6</accession>
<proteinExistence type="predicted"/>
<sequence>MTKGIGSDEFVLFLLSLRFKVPDNSIIIVHNEPIHQGQQFEEVKELLKSSKRIRLEFLPPYSPFLNPIELSFHSIKSYVRSKEPKLRAELVREIQNGINESITAEKSRNCFLHCQKFYRSCLEMQPITGALLSEP</sequence>